<accession>A0AAD8N9C5</accession>
<feature type="signal peptide" evidence="2">
    <location>
        <begin position="1"/>
        <end position="17"/>
    </location>
</feature>
<dbReference type="EMBL" id="JAUIZM010000001">
    <property type="protein sequence ID" value="KAK1400772.1"/>
    <property type="molecule type" value="Genomic_DNA"/>
</dbReference>
<sequence length="324" mass="36398">MLMICMIFSLMAASTSALPFVVFHGLQENCYSKGVKNFTTNLSKWSGVQGHCIEIGNGKWDSWFMSLEKQVDIACEKVKTMRELGEGYSIVGFSQGNLVGRGVIEFCDGAPPVKNFISLGGPHAGEASVPFCLTEVLCKLVARLIKPAVYSKFLQNHLAPAEYIKIPTDIDDYMGVCKFLPKLNNEIAGQRNSTYKQRFASLQNLFERDAILIPKETSLFGYYEEGSWSTILPAQKTKLYIEDWIGLRTLDEAGKVKFITLPGRHLKISLSEMKKYVLPYFKDDETTATLETTDTSRVKSSFLIWTSIKKAIEKLENLLIKTPK</sequence>
<dbReference type="PANTHER" id="PTHR11247:SF79">
    <property type="entry name" value="ALPHA_BETA-HYDROLASES SUPERFAMILY PROTEIN"/>
    <property type="match status" value="1"/>
</dbReference>
<organism evidence="3 4">
    <name type="scientific">Heracleum sosnowskyi</name>
    <dbReference type="NCBI Taxonomy" id="360622"/>
    <lineage>
        <taxon>Eukaryota</taxon>
        <taxon>Viridiplantae</taxon>
        <taxon>Streptophyta</taxon>
        <taxon>Embryophyta</taxon>
        <taxon>Tracheophyta</taxon>
        <taxon>Spermatophyta</taxon>
        <taxon>Magnoliopsida</taxon>
        <taxon>eudicotyledons</taxon>
        <taxon>Gunneridae</taxon>
        <taxon>Pentapetalae</taxon>
        <taxon>asterids</taxon>
        <taxon>campanulids</taxon>
        <taxon>Apiales</taxon>
        <taxon>Apiaceae</taxon>
        <taxon>Apioideae</taxon>
        <taxon>apioid superclade</taxon>
        <taxon>Tordylieae</taxon>
        <taxon>Tordyliinae</taxon>
        <taxon>Heracleum</taxon>
    </lineage>
</organism>
<evidence type="ECO:0000313" key="4">
    <source>
        <dbReference type="Proteomes" id="UP001237642"/>
    </source>
</evidence>
<feature type="chain" id="PRO_5042092043" evidence="2">
    <location>
        <begin position="18"/>
        <end position="324"/>
    </location>
</feature>
<dbReference type="PANTHER" id="PTHR11247">
    <property type="entry name" value="PALMITOYL-PROTEIN THIOESTERASE/DOLICHYLDIPHOSPHATASE 1"/>
    <property type="match status" value="1"/>
</dbReference>
<comment type="caution">
    <text evidence="3">The sequence shown here is derived from an EMBL/GenBank/DDBJ whole genome shotgun (WGS) entry which is preliminary data.</text>
</comment>
<evidence type="ECO:0000256" key="1">
    <source>
        <dbReference type="ARBA" id="ARBA00022801"/>
    </source>
</evidence>
<protein>
    <submittedName>
        <fullName evidence="3">Palmitoyl-protein thioesterase 1</fullName>
    </submittedName>
</protein>
<gene>
    <name evidence="3" type="ORF">POM88_000377</name>
</gene>
<keyword evidence="2" id="KW-0732">Signal</keyword>
<dbReference type="AlphaFoldDB" id="A0AAD8N9C5"/>
<dbReference type="InterPro" id="IPR029058">
    <property type="entry name" value="AB_hydrolase_fold"/>
</dbReference>
<keyword evidence="1" id="KW-0378">Hydrolase</keyword>
<evidence type="ECO:0000256" key="2">
    <source>
        <dbReference type="SAM" id="SignalP"/>
    </source>
</evidence>
<dbReference type="Gene3D" id="3.40.50.1820">
    <property type="entry name" value="alpha/beta hydrolase"/>
    <property type="match status" value="1"/>
</dbReference>
<keyword evidence="4" id="KW-1185">Reference proteome</keyword>
<dbReference type="Pfam" id="PF02089">
    <property type="entry name" value="Palm_thioest"/>
    <property type="match status" value="1"/>
</dbReference>
<name>A0AAD8N9C5_9APIA</name>
<reference evidence="3" key="1">
    <citation type="submission" date="2023-02" db="EMBL/GenBank/DDBJ databases">
        <title>Genome of toxic invasive species Heracleum sosnowskyi carries increased number of genes despite the absence of recent whole-genome duplications.</title>
        <authorList>
            <person name="Schelkunov M."/>
            <person name="Shtratnikova V."/>
            <person name="Makarenko M."/>
            <person name="Klepikova A."/>
            <person name="Omelchenko D."/>
            <person name="Novikova G."/>
            <person name="Obukhova E."/>
            <person name="Bogdanov V."/>
            <person name="Penin A."/>
            <person name="Logacheva M."/>
        </authorList>
    </citation>
    <scope>NUCLEOTIDE SEQUENCE</scope>
    <source>
        <strain evidence="3">Hsosn_3</strain>
        <tissue evidence="3">Leaf</tissue>
    </source>
</reference>
<dbReference type="GO" id="GO:0016790">
    <property type="term" value="F:thiolester hydrolase activity"/>
    <property type="evidence" value="ECO:0007669"/>
    <property type="project" value="TreeGrafter"/>
</dbReference>
<reference evidence="3" key="2">
    <citation type="submission" date="2023-05" db="EMBL/GenBank/DDBJ databases">
        <authorList>
            <person name="Schelkunov M.I."/>
        </authorList>
    </citation>
    <scope>NUCLEOTIDE SEQUENCE</scope>
    <source>
        <strain evidence="3">Hsosn_3</strain>
        <tissue evidence="3">Leaf</tissue>
    </source>
</reference>
<dbReference type="SUPFAM" id="SSF53474">
    <property type="entry name" value="alpha/beta-Hydrolases"/>
    <property type="match status" value="1"/>
</dbReference>
<proteinExistence type="predicted"/>
<evidence type="ECO:0000313" key="3">
    <source>
        <dbReference type="EMBL" id="KAK1400772.1"/>
    </source>
</evidence>
<dbReference type="Proteomes" id="UP001237642">
    <property type="component" value="Unassembled WGS sequence"/>
</dbReference>